<dbReference type="Proteomes" id="UP000709295">
    <property type="component" value="Unassembled WGS sequence"/>
</dbReference>
<accession>A0A8J5IND1</accession>
<evidence type="ECO:0000313" key="1">
    <source>
        <dbReference type="EMBL" id="KAG6953347.1"/>
    </source>
</evidence>
<gene>
    <name evidence="1" type="ORF">JG688_00012868</name>
</gene>
<name>A0A8J5IND1_9STRA</name>
<dbReference type="AlphaFoldDB" id="A0A8J5IND1"/>
<organism evidence="1 2">
    <name type="scientific">Phytophthora aleatoria</name>
    <dbReference type="NCBI Taxonomy" id="2496075"/>
    <lineage>
        <taxon>Eukaryota</taxon>
        <taxon>Sar</taxon>
        <taxon>Stramenopiles</taxon>
        <taxon>Oomycota</taxon>
        <taxon>Peronosporomycetes</taxon>
        <taxon>Peronosporales</taxon>
        <taxon>Peronosporaceae</taxon>
        <taxon>Phytophthora</taxon>
    </lineage>
</organism>
<evidence type="ECO:0000313" key="2">
    <source>
        <dbReference type="Proteomes" id="UP000709295"/>
    </source>
</evidence>
<proteinExistence type="predicted"/>
<protein>
    <submittedName>
        <fullName evidence="1">Uncharacterized protein</fullName>
    </submittedName>
</protein>
<reference evidence="1" key="1">
    <citation type="submission" date="2021-01" db="EMBL/GenBank/DDBJ databases">
        <title>Phytophthora aleatoria, a newly-described species from Pinus radiata is distinct from Phytophthora cactorum isolates based on comparative genomics.</title>
        <authorList>
            <person name="Mcdougal R."/>
            <person name="Panda P."/>
            <person name="Williams N."/>
            <person name="Studholme D.J."/>
        </authorList>
    </citation>
    <scope>NUCLEOTIDE SEQUENCE</scope>
    <source>
        <strain evidence="1">NZFS 4037</strain>
    </source>
</reference>
<dbReference type="EMBL" id="JAENGY010001032">
    <property type="protein sequence ID" value="KAG6953347.1"/>
    <property type="molecule type" value="Genomic_DNA"/>
</dbReference>
<comment type="caution">
    <text evidence="1">The sequence shown here is derived from an EMBL/GenBank/DDBJ whole genome shotgun (WGS) entry which is preliminary data.</text>
</comment>
<keyword evidence="2" id="KW-1185">Reference proteome</keyword>
<sequence length="161" mass="17981">MAEMTKRFTDYGIASATYVTVPLYCAFSKEKSKAYNKFKHGNYDAQGITYKRDEYWNVSATIPSQASVLLMSSKLDPQTPHKYAKHFLKSIRLDPEDLASETCGMKILASYVSTEGDLAALDKSCVDEMPRFNMTLLADYQGFFGVEDAYNGILDTSSSSN</sequence>